<proteinExistence type="predicted"/>
<gene>
    <name evidence="1" type="ORF">N0D28_04350</name>
</gene>
<evidence type="ECO:0000313" key="2">
    <source>
        <dbReference type="Proteomes" id="UP001060261"/>
    </source>
</evidence>
<protein>
    <submittedName>
        <fullName evidence="1">Uncharacterized protein</fullName>
    </submittedName>
</protein>
<sequence>MRLAICEINGVPISDSDVEHIQCSGQLRRTLPGAPDNETERLQAEALGLGVEQFRRLNASLDALRH</sequence>
<reference evidence="1" key="1">
    <citation type="submission" date="2022-09" db="EMBL/GenBank/DDBJ databases">
        <title>genome sequence of Deinococcus rubellus.</title>
        <authorList>
            <person name="Srinivasan S."/>
        </authorList>
    </citation>
    <scope>NUCLEOTIDE SEQUENCE</scope>
    <source>
        <strain evidence="1">Ant6</strain>
    </source>
</reference>
<dbReference type="RefSeq" id="WP_260561157.1">
    <property type="nucleotide sequence ID" value="NZ_BAABEC010000069.1"/>
</dbReference>
<keyword evidence="2" id="KW-1185">Reference proteome</keyword>
<organism evidence="1 2">
    <name type="scientific">Deinococcus rubellus</name>
    <dbReference type="NCBI Taxonomy" id="1889240"/>
    <lineage>
        <taxon>Bacteria</taxon>
        <taxon>Thermotogati</taxon>
        <taxon>Deinococcota</taxon>
        <taxon>Deinococci</taxon>
        <taxon>Deinococcales</taxon>
        <taxon>Deinococcaceae</taxon>
        <taxon>Deinococcus</taxon>
    </lineage>
</organism>
<accession>A0ABY5YKW4</accession>
<dbReference type="Proteomes" id="UP001060261">
    <property type="component" value="Chromosome"/>
</dbReference>
<dbReference type="EMBL" id="CP104213">
    <property type="protein sequence ID" value="UWX64899.1"/>
    <property type="molecule type" value="Genomic_DNA"/>
</dbReference>
<evidence type="ECO:0000313" key="1">
    <source>
        <dbReference type="EMBL" id="UWX64899.1"/>
    </source>
</evidence>
<name>A0ABY5YKW4_9DEIO</name>